<dbReference type="PANTHER" id="PTHR19321:SF41">
    <property type="entry name" value="FASCETTO-RELATED"/>
    <property type="match status" value="1"/>
</dbReference>
<dbReference type="EMBL" id="DS113351">
    <property type="protein sequence ID" value="EAY09724.1"/>
    <property type="molecule type" value="Genomic_DNA"/>
</dbReference>
<dbReference type="GO" id="GO:0000226">
    <property type="term" value="P:microtubule cytoskeleton organization"/>
    <property type="evidence" value="ECO:0000318"/>
    <property type="project" value="GO_Central"/>
</dbReference>
<dbReference type="KEGG" id="tva:4767655"/>
<sequence length="489" mass="57312">MTENESFLSETSNQITKLWNEIGYTMSETKKEKKQIEEELLNVLATHLQKVQQEKKDIEDKIQQLTENYRNLQQAVGQKPSAEIQLPQTSLRQRHNEILAQYLALRNQFKDKIQSFQVLQTEIESQFDILGVPAEQRGEFTSVGDKDLSDARYYRFKSKNSELAKEIENRTATMTENLKTINDTLNELDEKIPKEIDDLFLSDSITNESMQKVDEYMRNLNAERENRIKDLKDVAQEIIYMWQILNTSKVEQDKFFATHSTLSRSNIESSKEELKRLQNQRIQQLPEIITRQQSEIQQLCDKLHVGTSVDITINPKVITNKEEVFNDYQEEILKLKSILADASSFFDLIEQREALVFEQNSIEHARNVRAKSKNNFTEPSIKVKEENDLRRCRNLLPRIERKLKLALLEFRGRHESDFMWDGQPYIGYLDHIILSDMEINRALNSSRREVRKSRKSVAPTAEPLLHEKSIKARCKTDVYGMQPKHLMNL</sequence>
<dbReference type="Pfam" id="PF03999">
    <property type="entry name" value="MAP65_ASE1"/>
    <property type="match status" value="1"/>
</dbReference>
<dbReference type="eggNOG" id="KOG4302">
    <property type="taxonomic scope" value="Eukaryota"/>
</dbReference>
<name>A2EC47_TRIV3</name>
<evidence type="ECO:0000313" key="3">
    <source>
        <dbReference type="Proteomes" id="UP000001542"/>
    </source>
</evidence>
<dbReference type="GO" id="GO:0005819">
    <property type="term" value="C:spindle"/>
    <property type="evidence" value="ECO:0000318"/>
    <property type="project" value="GO_Central"/>
</dbReference>
<dbReference type="OMA" id="TMDEYIY"/>
<organism evidence="2 3">
    <name type="scientific">Trichomonas vaginalis (strain ATCC PRA-98 / G3)</name>
    <dbReference type="NCBI Taxonomy" id="412133"/>
    <lineage>
        <taxon>Eukaryota</taxon>
        <taxon>Metamonada</taxon>
        <taxon>Parabasalia</taxon>
        <taxon>Trichomonadida</taxon>
        <taxon>Trichomonadidae</taxon>
        <taxon>Trichomonas</taxon>
    </lineage>
</organism>
<evidence type="ECO:0000313" key="2">
    <source>
        <dbReference type="EMBL" id="EAY09724.1"/>
    </source>
</evidence>
<dbReference type="RefSeq" id="XP_001321947.1">
    <property type="nucleotide sequence ID" value="XM_001321912.1"/>
</dbReference>
<reference evidence="2" key="1">
    <citation type="submission" date="2006-10" db="EMBL/GenBank/DDBJ databases">
        <authorList>
            <person name="Amadeo P."/>
            <person name="Zhao Q."/>
            <person name="Wortman J."/>
            <person name="Fraser-Liggett C."/>
            <person name="Carlton J."/>
        </authorList>
    </citation>
    <scope>NUCLEOTIDE SEQUENCE</scope>
    <source>
        <strain evidence="2">G3</strain>
    </source>
</reference>
<dbReference type="OrthoDB" id="642895at2759"/>
<dbReference type="VEuPathDB" id="TrichDB:TVAGG3_0204860"/>
<feature type="coiled-coil region" evidence="1">
    <location>
        <begin position="217"/>
        <end position="280"/>
    </location>
</feature>
<feature type="coiled-coil region" evidence="1">
    <location>
        <begin position="26"/>
        <end position="75"/>
    </location>
</feature>
<dbReference type="PANTHER" id="PTHR19321">
    <property type="entry name" value="PROTEIN REGULATOR OF CYTOKINESIS 1 PRC1-RELATED"/>
    <property type="match status" value="1"/>
</dbReference>
<gene>
    <name evidence="2" type="ORF">TVAG_413720</name>
</gene>
<dbReference type="AlphaFoldDB" id="A2EC47"/>
<dbReference type="SMR" id="A2EC47"/>
<keyword evidence="1" id="KW-0175">Coiled coil</keyword>
<keyword evidence="3" id="KW-1185">Reference proteome</keyword>
<dbReference type="VEuPathDB" id="TrichDB:TVAG_413720"/>
<dbReference type="STRING" id="5722.A2EC47"/>
<dbReference type="InterPro" id="IPR007145">
    <property type="entry name" value="MAP65_Ase1_PRC1"/>
</dbReference>
<dbReference type="FunCoup" id="A2EC47">
    <property type="interactions" value="313"/>
</dbReference>
<dbReference type="GO" id="GO:0008017">
    <property type="term" value="F:microtubule binding"/>
    <property type="evidence" value="ECO:0000318"/>
    <property type="project" value="GO_Central"/>
</dbReference>
<proteinExistence type="predicted"/>
<dbReference type="Proteomes" id="UP000001542">
    <property type="component" value="Unassembled WGS sequence"/>
</dbReference>
<evidence type="ECO:0000256" key="1">
    <source>
        <dbReference type="SAM" id="Coils"/>
    </source>
</evidence>
<protein>
    <submittedName>
        <fullName evidence="2">Uncharacterized protein</fullName>
    </submittedName>
</protein>
<dbReference type="GO" id="GO:0005737">
    <property type="term" value="C:cytoplasm"/>
    <property type="evidence" value="ECO:0000318"/>
    <property type="project" value="GO_Central"/>
</dbReference>
<dbReference type="Gene3D" id="1.20.58.1520">
    <property type="match status" value="1"/>
</dbReference>
<reference evidence="2" key="2">
    <citation type="journal article" date="2007" name="Science">
        <title>Draft genome sequence of the sexually transmitted pathogen Trichomonas vaginalis.</title>
        <authorList>
            <person name="Carlton J.M."/>
            <person name="Hirt R.P."/>
            <person name="Silva J.C."/>
            <person name="Delcher A.L."/>
            <person name="Schatz M."/>
            <person name="Zhao Q."/>
            <person name="Wortman J.R."/>
            <person name="Bidwell S.L."/>
            <person name="Alsmark U.C.M."/>
            <person name="Besteiro S."/>
            <person name="Sicheritz-Ponten T."/>
            <person name="Noel C.J."/>
            <person name="Dacks J.B."/>
            <person name="Foster P.G."/>
            <person name="Simillion C."/>
            <person name="Van de Peer Y."/>
            <person name="Miranda-Saavedra D."/>
            <person name="Barton G.J."/>
            <person name="Westrop G.D."/>
            <person name="Mueller S."/>
            <person name="Dessi D."/>
            <person name="Fiori P.L."/>
            <person name="Ren Q."/>
            <person name="Paulsen I."/>
            <person name="Zhang H."/>
            <person name="Bastida-Corcuera F.D."/>
            <person name="Simoes-Barbosa A."/>
            <person name="Brown M.T."/>
            <person name="Hayes R.D."/>
            <person name="Mukherjee M."/>
            <person name="Okumura C.Y."/>
            <person name="Schneider R."/>
            <person name="Smith A.J."/>
            <person name="Vanacova S."/>
            <person name="Villalvazo M."/>
            <person name="Haas B.J."/>
            <person name="Pertea M."/>
            <person name="Feldblyum T.V."/>
            <person name="Utterback T.R."/>
            <person name="Shu C.L."/>
            <person name="Osoegawa K."/>
            <person name="de Jong P.J."/>
            <person name="Hrdy I."/>
            <person name="Horvathova L."/>
            <person name="Zubacova Z."/>
            <person name="Dolezal P."/>
            <person name="Malik S.B."/>
            <person name="Logsdon J.M. Jr."/>
            <person name="Henze K."/>
            <person name="Gupta A."/>
            <person name="Wang C.C."/>
            <person name="Dunne R.L."/>
            <person name="Upcroft J.A."/>
            <person name="Upcroft P."/>
            <person name="White O."/>
            <person name="Salzberg S.L."/>
            <person name="Tang P."/>
            <person name="Chiu C.-H."/>
            <person name="Lee Y.-S."/>
            <person name="Embley T.M."/>
            <person name="Coombs G.H."/>
            <person name="Mottram J.C."/>
            <person name="Tachezy J."/>
            <person name="Fraser-Liggett C.M."/>
            <person name="Johnson P.J."/>
        </authorList>
    </citation>
    <scope>NUCLEOTIDE SEQUENCE [LARGE SCALE GENOMIC DNA]</scope>
    <source>
        <strain evidence="2">G3</strain>
    </source>
</reference>
<accession>A2EC47</accession>
<dbReference type="InParanoid" id="A2EC47"/>